<dbReference type="OrthoDB" id="10256606at2759"/>
<organism evidence="2 3">
    <name type="scientific">Eimeria acervulina</name>
    <name type="common">Coccidian parasite</name>
    <dbReference type="NCBI Taxonomy" id="5801"/>
    <lineage>
        <taxon>Eukaryota</taxon>
        <taxon>Sar</taxon>
        <taxon>Alveolata</taxon>
        <taxon>Apicomplexa</taxon>
        <taxon>Conoidasida</taxon>
        <taxon>Coccidia</taxon>
        <taxon>Eucoccidiorida</taxon>
        <taxon>Eimeriorina</taxon>
        <taxon>Eimeriidae</taxon>
        <taxon>Eimeria</taxon>
    </lineage>
</organism>
<keyword evidence="3" id="KW-1185">Reference proteome</keyword>
<dbReference type="Pfam" id="PF08292">
    <property type="entry name" value="RNA_pol_Rbc25"/>
    <property type="match status" value="1"/>
</dbReference>
<dbReference type="InterPro" id="IPR012340">
    <property type="entry name" value="NA-bd_OB-fold"/>
</dbReference>
<accession>U6GVM0</accession>
<sequence length="126" mass="13181">MEFFKDVKIPASNLREPKACEETAAAAAAAAGGTAAAAAAGTGTAAAAAAEGKTNAAAIWSWCFEGHRLTYDLGAPIRFKVADVVFVREEAQKKYALVTSEETYIPPMVVIGEANADGLGMLSWWQ</sequence>
<dbReference type="GeneID" id="25273207"/>
<name>U6GVM0_EIMAC</name>
<reference evidence="2" key="1">
    <citation type="submission" date="2013-10" db="EMBL/GenBank/DDBJ databases">
        <title>Genomic analysis of the causative agents of coccidiosis in chickens.</title>
        <authorList>
            <person name="Reid A.J."/>
            <person name="Blake D."/>
            <person name="Billington K."/>
            <person name="Browne H."/>
            <person name="Dunn M."/>
            <person name="Hung S."/>
            <person name="Kawahara F."/>
            <person name="Miranda-Saavedra D."/>
            <person name="Mourier T."/>
            <person name="Nagra H."/>
            <person name="Otto T.D."/>
            <person name="Rawlings N."/>
            <person name="Sanchez A."/>
            <person name="Sanders M."/>
            <person name="Subramaniam C."/>
            <person name="Tay Y."/>
            <person name="Dear P."/>
            <person name="Doerig C."/>
            <person name="Gruber A."/>
            <person name="Parkinson J."/>
            <person name="Shirley M."/>
            <person name="Wan K.L."/>
            <person name="Berriman M."/>
            <person name="Tomley F."/>
            <person name="Pain A."/>
        </authorList>
    </citation>
    <scope>NUCLEOTIDE SEQUENCE</scope>
    <source>
        <strain evidence="2">Houghton</strain>
    </source>
</reference>
<gene>
    <name evidence="2" type="ORF">EAH_00051370</name>
</gene>
<evidence type="ECO:0000313" key="3">
    <source>
        <dbReference type="Proteomes" id="UP000018050"/>
    </source>
</evidence>
<reference evidence="2" key="2">
    <citation type="submission" date="2013-10" db="EMBL/GenBank/DDBJ databases">
        <authorList>
            <person name="Aslett M."/>
        </authorList>
    </citation>
    <scope>NUCLEOTIDE SEQUENCE</scope>
    <source>
        <strain evidence="2">Houghton</strain>
    </source>
</reference>
<dbReference type="AlphaFoldDB" id="U6GVM0"/>
<dbReference type="InterPro" id="IPR013238">
    <property type="entry name" value="RNA_pol_III_Rbc25"/>
</dbReference>
<protein>
    <recommendedName>
        <fullName evidence="1">RNA polymerase III subunit Rpc25 domain-containing protein</fullName>
    </recommendedName>
</protein>
<dbReference type="RefSeq" id="XP_013246688.1">
    <property type="nucleotide sequence ID" value="XM_013391234.1"/>
</dbReference>
<evidence type="ECO:0000313" key="2">
    <source>
        <dbReference type="EMBL" id="CDI84306.1"/>
    </source>
</evidence>
<dbReference type="Proteomes" id="UP000018050">
    <property type="component" value="Unassembled WGS sequence"/>
</dbReference>
<proteinExistence type="predicted"/>
<dbReference type="Gene3D" id="2.40.50.140">
    <property type="entry name" value="Nucleic acid-binding proteins"/>
    <property type="match status" value="1"/>
</dbReference>
<dbReference type="EMBL" id="HG673649">
    <property type="protein sequence ID" value="CDI84306.1"/>
    <property type="molecule type" value="Genomic_DNA"/>
</dbReference>
<feature type="domain" description="RNA polymerase III subunit Rpc25" evidence="1">
    <location>
        <begin position="57"/>
        <end position="125"/>
    </location>
</feature>
<dbReference type="VEuPathDB" id="ToxoDB:EAH_00051370"/>
<evidence type="ECO:0000259" key="1">
    <source>
        <dbReference type="Pfam" id="PF08292"/>
    </source>
</evidence>